<dbReference type="EMBL" id="PNBW01000017">
    <property type="protein sequence ID" value="TMO78043.1"/>
    <property type="molecule type" value="Genomic_DNA"/>
</dbReference>
<reference evidence="2" key="2">
    <citation type="submission" date="2019-06" db="EMBL/GenBank/DDBJ databases">
        <title>Co-occurence of chitin degradation, pigmentation and bioactivity in marine Pseudoalteromonas.</title>
        <authorList>
            <person name="Sonnenschein E.C."/>
            <person name="Bech P.K."/>
        </authorList>
    </citation>
    <scope>NUCLEOTIDE SEQUENCE [LARGE SCALE GENOMIC DNA]</scope>
    <source>
        <strain evidence="2">S3895</strain>
    </source>
</reference>
<name>A0ABY2W1S5_9GAMM</name>
<proteinExistence type="predicted"/>
<comment type="caution">
    <text evidence="1">The sequence shown here is derived from an EMBL/GenBank/DDBJ whole genome shotgun (WGS) entry which is preliminary data.</text>
</comment>
<reference evidence="1 2" key="1">
    <citation type="submission" date="2018-01" db="EMBL/GenBank/DDBJ databases">
        <authorList>
            <person name="Paulsen S."/>
            <person name="Gram L.K."/>
        </authorList>
    </citation>
    <scope>NUCLEOTIDE SEQUENCE [LARGE SCALE GENOMIC DNA]</scope>
    <source>
        <strain evidence="1 2">S3895</strain>
    </source>
</reference>
<protein>
    <submittedName>
        <fullName evidence="1">Uncharacterized protein</fullName>
    </submittedName>
</protein>
<organism evidence="1 2">
    <name type="scientific">Pseudoalteromonas aurantia</name>
    <dbReference type="NCBI Taxonomy" id="43654"/>
    <lineage>
        <taxon>Bacteria</taxon>
        <taxon>Pseudomonadati</taxon>
        <taxon>Pseudomonadota</taxon>
        <taxon>Gammaproteobacteria</taxon>
        <taxon>Alteromonadales</taxon>
        <taxon>Pseudoalteromonadaceae</taxon>
        <taxon>Pseudoalteromonas</taxon>
    </lineage>
</organism>
<keyword evidence="2" id="KW-1185">Reference proteome</keyword>
<evidence type="ECO:0000313" key="2">
    <source>
        <dbReference type="Proteomes" id="UP000307164"/>
    </source>
</evidence>
<gene>
    <name evidence="1" type="ORF">CWC20_02530</name>
</gene>
<accession>A0ABY2W1S5</accession>
<evidence type="ECO:0000313" key="1">
    <source>
        <dbReference type="EMBL" id="TMO78043.1"/>
    </source>
</evidence>
<sequence length="81" mass="8732">MAVIHCLFINIQSVTDAAALLYINNGFVVTVMTNRHTKQTHQADLLVGTPNAEFDAGSHQIERLTTCSDPTGFLLSNLSSG</sequence>
<dbReference type="Proteomes" id="UP000307164">
    <property type="component" value="Unassembled WGS sequence"/>
</dbReference>